<dbReference type="OrthoDB" id="111324at2759"/>
<dbReference type="AlphaFoldDB" id="A0A225W723"/>
<feature type="compositionally biased region" description="Basic and acidic residues" evidence="1">
    <location>
        <begin position="59"/>
        <end position="76"/>
    </location>
</feature>
<evidence type="ECO:0000259" key="2">
    <source>
        <dbReference type="PROSITE" id="PS50994"/>
    </source>
</evidence>
<dbReference type="Gene3D" id="3.30.420.10">
    <property type="entry name" value="Ribonuclease H-like superfamily/Ribonuclease H"/>
    <property type="match status" value="1"/>
</dbReference>
<dbReference type="Gene3D" id="1.10.340.70">
    <property type="match status" value="1"/>
</dbReference>
<dbReference type="Proteomes" id="UP000198211">
    <property type="component" value="Unassembled WGS sequence"/>
</dbReference>
<feature type="compositionally biased region" description="Basic and acidic residues" evidence="1">
    <location>
        <begin position="13"/>
        <end position="42"/>
    </location>
</feature>
<dbReference type="InterPro" id="IPR036397">
    <property type="entry name" value="RNaseH_sf"/>
</dbReference>
<evidence type="ECO:0000313" key="4">
    <source>
        <dbReference type="Proteomes" id="UP000198211"/>
    </source>
</evidence>
<dbReference type="PANTHER" id="PTHR47266">
    <property type="entry name" value="ENDONUCLEASE-RELATED"/>
    <property type="match status" value="1"/>
</dbReference>
<dbReference type="SUPFAM" id="SSF53098">
    <property type="entry name" value="Ribonuclease H-like"/>
    <property type="match status" value="1"/>
</dbReference>
<comment type="caution">
    <text evidence="3">The sequence shown here is derived from an EMBL/GenBank/DDBJ whole genome shotgun (WGS) entry which is preliminary data.</text>
</comment>
<gene>
    <name evidence="3" type="ORF">PHMEG_00013297</name>
</gene>
<dbReference type="InterPro" id="IPR012337">
    <property type="entry name" value="RNaseH-like_sf"/>
</dbReference>
<proteinExistence type="predicted"/>
<dbReference type="InterPro" id="IPR041588">
    <property type="entry name" value="Integrase_H2C2"/>
</dbReference>
<evidence type="ECO:0000313" key="3">
    <source>
        <dbReference type="EMBL" id="OWZ13385.1"/>
    </source>
</evidence>
<feature type="region of interest" description="Disordered" evidence="1">
    <location>
        <begin position="1"/>
        <end position="90"/>
    </location>
</feature>
<dbReference type="Pfam" id="PF17921">
    <property type="entry name" value="Integrase_H2C2"/>
    <property type="match status" value="1"/>
</dbReference>
<evidence type="ECO:0000256" key="1">
    <source>
        <dbReference type="SAM" id="MobiDB-lite"/>
    </source>
</evidence>
<accession>A0A225W723</accession>
<dbReference type="EMBL" id="NBNE01001593">
    <property type="protein sequence ID" value="OWZ13385.1"/>
    <property type="molecule type" value="Genomic_DNA"/>
</dbReference>
<dbReference type="InterPro" id="IPR001584">
    <property type="entry name" value="Integrase_cat-core"/>
</dbReference>
<reference evidence="4" key="1">
    <citation type="submission" date="2017-03" db="EMBL/GenBank/DDBJ databases">
        <title>Phytopthora megakarya and P. palmivora, two closely related causual agents of cacao black pod achieved similar genome size and gene model numbers by different mechanisms.</title>
        <authorList>
            <person name="Ali S."/>
            <person name="Shao J."/>
            <person name="Larry D.J."/>
            <person name="Kronmiller B."/>
            <person name="Shen D."/>
            <person name="Strem M.D."/>
            <person name="Melnick R.L."/>
            <person name="Guiltinan M.J."/>
            <person name="Tyler B.M."/>
            <person name="Meinhardt L.W."/>
            <person name="Bailey B.A."/>
        </authorList>
    </citation>
    <scope>NUCLEOTIDE SEQUENCE [LARGE SCALE GENOMIC DNA]</scope>
    <source>
        <strain evidence="4">zdho120</strain>
    </source>
</reference>
<sequence length="295" mass="32644">MDVELGNVSSPSKNERDDHIKVDEQTHGNDAAVHEGQHHDDCGACEGDNSAGNYDGDDGVGRDAPTRLHPKDQDDRLGDDEGDPAVAGPPLQLTDIQIISAQKSSRFVQKLVKNVTYQCKKIETRSELVSAAKKACCTGTRAHTHRSVWSGHLRCSHTDGRVSQLYWWPKLQTEVNQWVRDCPECSRRKARPWEIIPPLGSIRGAVVGDPWALDVAGPFSIAASGDRYVGATVEYVTRYAVASCVERHTAESVATFLMEEVVLKFEGFRELMTDGTPEMVGEVIDKLVEYYKHGR</sequence>
<feature type="domain" description="Integrase catalytic" evidence="2">
    <location>
        <begin position="188"/>
        <end position="295"/>
    </location>
</feature>
<dbReference type="GO" id="GO:0015074">
    <property type="term" value="P:DNA integration"/>
    <property type="evidence" value="ECO:0007669"/>
    <property type="project" value="InterPro"/>
</dbReference>
<dbReference type="InterPro" id="IPR052160">
    <property type="entry name" value="Gypsy_RT_Integrase-like"/>
</dbReference>
<dbReference type="PROSITE" id="PS50994">
    <property type="entry name" value="INTEGRASE"/>
    <property type="match status" value="1"/>
</dbReference>
<keyword evidence="4" id="KW-1185">Reference proteome</keyword>
<dbReference type="STRING" id="4795.A0A225W723"/>
<organism evidence="3 4">
    <name type="scientific">Phytophthora megakarya</name>
    <dbReference type="NCBI Taxonomy" id="4795"/>
    <lineage>
        <taxon>Eukaryota</taxon>
        <taxon>Sar</taxon>
        <taxon>Stramenopiles</taxon>
        <taxon>Oomycota</taxon>
        <taxon>Peronosporomycetes</taxon>
        <taxon>Peronosporales</taxon>
        <taxon>Peronosporaceae</taxon>
        <taxon>Phytophthora</taxon>
    </lineage>
</organism>
<dbReference type="GO" id="GO:0003676">
    <property type="term" value="F:nucleic acid binding"/>
    <property type="evidence" value="ECO:0007669"/>
    <property type="project" value="InterPro"/>
</dbReference>
<protein>
    <submittedName>
        <fullName evidence="3">Gag-pol fusion protein</fullName>
    </submittedName>
</protein>
<name>A0A225W723_9STRA</name>